<protein>
    <submittedName>
        <fullName evidence="1">DUF2610 domain-containing protein</fullName>
    </submittedName>
</protein>
<dbReference type="Pfam" id="PF11020">
    <property type="entry name" value="DUF2610"/>
    <property type="match status" value="1"/>
</dbReference>
<dbReference type="EMBL" id="RXFM01000054">
    <property type="protein sequence ID" value="RST65286.1"/>
    <property type="molecule type" value="Genomic_DNA"/>
</dbReference>
<accession>A0A429XHU0</accession>
<keyword evidence="2" id="KW-1185">Reference proteome</keyword>
<organism evidence="1 2">
    <name type="scientific">Candidatus Aquarickettsia rohweri</name>
    <dbReference type="NCBI Taxonomy" id="2602574"/>
    <lineage>
        <taxon>Bacteria</taxon>
        <taxon>Pseudomonadati</taxon>
        <taxon>Pseudomonadota</taxon>
        <taxon>Alphaproteobacteria</taxon>
        <taxon>Rickettsiales</taxon>
        <taxon>Candidatus Midichloriaceae</taxon>
        <taxon>Candidatus Aquarickettsia</taxon>
    </lineage>
</organism>
<comment type="caution">
    <text evidence="1">The sequence shown here is derived from an EMBL/GenBank/DDBJ whole genome shotgun (WGS) entry which is preliminary data.</text>
</comment>
<sequence length="101" mass="11427">MKKFKIPCTFSGKTSPVTFYIGAHEKDHHPIQFQADWLSKERGGTVPPDIMKSLEELKALSEKNGVPFEELCSYALESIEKGQSIEKNKQQAVTSDQKEKK</sequence>
<name>A0A429XHU0_9RICK</name>
<dbReference type="RefSeq" id="WP_126044892.1">
    <property type="nucleotide sequence ID" value="NZ_RXFM01000054.1"/>
</dbReference>
<gene>
    <name evidence="1" type="ORF">EIC27_04280</name>
</gene>
<dbReference type="InterPro" id="IPR021277">
    <property type="entry name" value="DUF2610"/>
</dbReference>
<evidence type="ECO:0000313" key="1">
    <source>
        <dbReference type="EMBL" id="RST65286.1"/>
    </source>
</evidence>
<reference evidence="2" key="1">
    <citation type="submission" date="2018-11" db="EMBL/GenBank/DDBJ databases">
        <title>Phylogenetic, genomic, and biogeographic characterization of a novel and ubiquitous marine invertebrate-associated Rickettsiales parasite, Candidatus Marinoinvertebrata rohwerii, gen. nov., sp. nov.</title>
        <authorList>
            <person name="Klinges J.G."/>
            <person name="Rosales S.M."/>
            <person name="Mcminds R."/>
            <person name="Shaver E.C."/>
            <person name="Shantz A."/>
            <person name="Peters E.C."/>
            <person name="Burkepile D.E."/>
            <person name="Silliman B.R."/>
            <person name="Vega Thurber R.L."/>
        </authorList>
    </citation>
    <scope>NUCLEOTIDE SEQUENCE [LARGE SCALE GENOMIC DNA]</scope>
    <source>
        <strain evidence="2">a_cerv_44</strain>
    </source>
</reference>
<dbReference type="AlphaFoldDB" id="A0A429XHU0"/>
<dbReference type="OrthoDB" id="7165659at2"/>
<evidence type="ECO:0000313" key="2">
    <source>
        <dbReference type="Proteomes" id="UP000279470"/>
    </source>
</evidence>
<proteinExistence type="predicted"/>
<dbReference type="Proteomes" id="UP000279470">
    <property type="component" value="Unassembled WGS sequence"/>
</dbReference>